<dbReference type="EMBL" id="JAVHJO010000008">
    <property type="protein sequence ID" value="KAK6538059.1"/>
    <property type="molecule type" value="Genomic_DNA"/>
</dbReference>
<evidence type="ECO:0000313" key="3">
    <source>
        <dbReference type="EMBL" id="KAK6538059.1"/>
    </source>
</evidence>
<name>A0AAV9X7J5_9PEZI</name>
<accession>A0AAV9X7J5</accession>
<evidence type="ECO:0000256" key="1">
    <source>
        <dbReference type="SAM" id="MobiDB-lite"/>
    </source>
</evidence>
<keyword evidence="2" id="KW-0812">Transmembrane</keyword>
<feature type="transmembrane region" description="Helical" evidence="2">
    <location>
        <begin position="155"/>
        <end position="175"/>
    </location>
</feature>
<sequence length="231" mass="26116">MPSDINEEERASTVSEINPQPSAPERTRTAPPGYINYAHGGRLEFLTDLEAYQAACIIKKVFGDLAEDEPSPAYALHDLQPLTSRASMSDREIFKTRFLDHLSKLKEYLLRRDKGIFTKYAWSPKTVLLILAAVLIALGGAIAGAATAYQLDGNVVVLLGFIWIIITIQFFYLLYNFIRRKSFLKTLDIALEKVGAFEKLDESVVSDIKRGVDRRVPKRYWKRDSFNSSHA</sequence>
<dbReference type="Proteomes" id="UP001365542">
    <property type="component" value="Unassembled WGS sequence"/>
</dbReference>
<evidence type="ECO:0000313" key="4">
    <source>
        <dbReference type="Proteomes" id="UP001365542"/>
    </source>
</evidence>
<feature type="transmembrane region" description="Helical" evidence="2">
    <location>
        <begin position="127"/>
        <end position="149"/>
    </location>
</feature>
<dbReference type="AlphaFoldDB" id="A0AAV9X7J5"/>
<gene>
    <name evidence="3" type="ORF">TWF694_010949</name>
</gene>
<proteinExistence type="predicted"/>
<organism evidence="3 4">
    <name type="scientific">Orbilia ellipsospora</name>
    <dbReference type="NCBI Taxonomy" id="2528407"/>
    <lineage>
        <taxon>Eukaryota</taxon>
        <taxon>Fungi</taxon>
        <taxon>Dikarya</taxon>
        <taxon>Ascomycota</taxon>
        <taxon>Pezizomycotina</taxon>
        <taxon>Orbiliomycetes</taxon>
        <taxon>Orbiliales</taxon>
        <taxon>Orbiliaceae</taxon>
        <taxon>Orbilia</taxon>
    </lineage>
</organism>
<keyword evidence="2" id="KW-0472">Membrane</keyword>
<keyword evidence="2" id="KW-1133">Transmembrane helix</keyword>
<feature type="region of interest" description="Disordered" evidence="1">
    <location>
        <begin position="1"/>
        <end position="31"/>
    </location>
</feature>
<protein>
    <submittedName>
        <fullName evidence="3">Uncharacterized protein</fullName>
    </submittedName>
</protein>
<reference evidence="3 4" key="1">
    <citation type="submission" date="2019-10" db="EMBL/GenBank/DDBJ databases">
        <authorList>
            <person name="Palmer J.M."/>
        </authorList>
    </citation>
    <scope>NUCLEOTIDE SEQUENCE [LARGE SCALE GENOMIC DNA]</scope>
    <source>
        <strain evidence="3 4">TWF694</strain>
    </source>
</reference>
<comment type="caution">
    <text evidence="3">The sequence shown here is derived from an EMBL/GenBank/DDBJ whole genome shotgun (WGS) entry which is preliminary data.</text>
</comment>
<evidence type="ECO:0000256" key="2">
    <source>
        <dbReference type="SAM" id="Phobius"/>
    </source>
</evidence>
<keyword evidence="4" id="KW-1185">Reference proteome</keyword>